<dbReference type="EMBL" id="JARK01001370">
    <property type="protein sequence ID" value="EYC16236.1"/>
    <property type="molecule type" value="Genomic_DNA"/>
</dbReference>
<evidence type="ECO:0000313" key="2">
    <source>
        <dbReference type="Proteomes" id="UP000024635"/>
    </source>
</evidence>
<proteinExistence type="predicted"/>
<protein>
    <submittedName>
        <fullName evidence="1">Uncharacterized protein</fullName>
    </submittedName>
</protein>
<dbReference type="AlphaFoldDB" id="A0A016UMU2"/>
<sequence>MLITHGSTFPNWSTFSYDYRDPKTFGPIPCDRGHAELSKLKYVLDTLLGRQETKNLDKQDFDRTLPLRSHDKEMRMA</sequence>
<reference evidence="2" key="1">
    <citation type="journal article" date="2015" name="Nat. Genet.">
        <title>The genome and transcriptome of the zoonotic hookworm Ancylostoma ceylanicum identify infection-specific gene families.</title>
        <authorList>
            <person name="Schwarz E.M."/>
            <person name="Hu Y."/>
            <person name="Antoshechkin I."/>
            <person name="Miller M.M."/>
            <person name="Sternberg P.W."/>
            <person name="Aroian R.V."/>
        </authorList>
    </citation>
    <scope>NUCLEOTIDE SEQUENCE</scope>
    <source>
        <strain evidence="2">HY135</strain>
    </source>
</reference>
<dbReference type="Proteomes" id="UP000024635">
    <property type="component" value="Unassembled WGS sequence"/>
</dbReference>
<accession>A0A016UMU2</accession>
<evidence type="ECO:0000313" key="1">
    <source>
        <dbReference type="EMBL" id="EYC16236.1"/>
    </source>
</evidence>
<keyword evidence="2" id="KW-1185">Reference proteome</keyword>
<comment type="caution">
    <text evidence="1">The sequence shown here is derived from an EMBL/GenBank/DDBJ whole genome shotgun (WGS) entry which is preliminary data.</text>
</comment>
<organism evidence="1 2">
    <name type="scientific">Ancylostoma ceylanicum</name>
    <dbReference type="NCBI Taxonomy" id="53326"/>
    <lineage>
        <taxon>Eukaryota</taxon>
        <taxon>Metazoa</taxon>
        <taxon>Ecdysozoa</taxon>
        <taxon>Nematoda</taxon>
        <taxon>Chromadorea</taxon>
        <taxon>Rhabditida</taxon>
        <taxon>Rhabditina</taxon>
        <taxon>Rhabditomorpha</taxon>
        <taxon>Strongyloidea</taxon>
        <taxon>Ancylostomatidae</taxon>
        <taxon>Ancylostomatinae</taxon>
        <taxon>Ancylostoma</taxon>
    </lineage>
</organism>
<name>A0A016UMU2_9BILA</name>
<gene>
    <name evidence="1" type="primary">Acey_s0034.g2875</name>
    <name evidence="1" type="ORF">Y032_0034g2875</name>
</gene>